<dbReference type="RefSeq" id="WP_104096031.1">
    <property type="nucleotide sequence ID" value="NZ_JACHBP010000001.1"/>
</dbReference>
<dbReference type="CDD" id="cd06267">
    <property type="entry name" value="PBP1_LacI_sugar_binding-like"/>
    <property type="match status" value="1"/>
</dbReference>
<dbReference type="Pfam" id="PF13377">
    <property type="entry name" value="Peripla_BP_3"/>
    <property type="match status" value="1"/>
</dbReference>
<dbReference type="GO" id="GO:0000976">
    <property type="term" value="F:transcription cis-regulatory region binding"/>
    <property type="evidence" value="ECO:0007669"/>
    <property type="project" value="TreeGrafter"/>
</dbReference>
<name>A0A4R8VAE2_9MICO</name>
<dbReference type="OrthoDB" id="3510266at2"/>
<dbReference type="Gene3D" id="3.40.50.2300">
    <property type="match status" value="2"/>
</dbReference>
<dbReference type="AlphaFoldDB" id="A0A4R8VAE2"/>
<keyword evidence="3" id="KW-1185">Reference proteome</keyword>
<accession>A0A4R8VAE2</accession>
<reference evidence="2 3" key="1">
    <citation type="submission" date="2019-03" db="EMBL/GenBank/DDBJ databases">
        <title>Genomics of glacier-inhabiting Cryobacterium strains.</title>
        <authorList>
            <person name="Liu Q."/>
            <person name="Xin Y.-H."/>
        </authorList>
    </citation>
    <scope>NUCLEOTIDE SEQUENCE [LARGE SCALE GENOMIC DNA]</scope>
    <source>
        <strain evidence="2 3">CGMCC 1.10440</strain>
    </source>
</reference>
<evidence type="ECO:0000313" key="2">
    <source>
        <dbReference type="EMBL" id="TFB80164.1"/>
    </source>
</evidence>
<sequence>MSAIGDVARLAGVSKSTASRALSGRGYVSDATRERVVQAAADLGFVVSSNAASLVTGQTRNVGVVIPFINRWFFAEVLDGIESALISSGYDLTLYRLSPDAEQRRRVFDYFLVRKRVDAVIAIGIELTAREVDQLRSLGKPIVGLGGPIEGIPTVNIDDVDVARMATELLINLGHRKIMHLGGDLDEQMDFRVHAQRLSGFRLAMSAAGLDSDDNFRAVPFDIPGGYEGALKVLADPRQRPTAIVAGCDEVAVGVIVAARQLGIQIPSQLSVVGIDGHSLAPMFGLTTFEQYPSRQGSTAASIILETLAGTDQGEAPRELRRTMPVSLAVRGSTTAPASEDRGTKSRRASRERP</sequence>
<dbReference type="InterPro" id="IPR000843">
    <property type="entry name" value="HTH_LacI"/>
</dbReference>
<dbReference type="SUPFAM" id="SSF47413">
    <property type="entry name" value="lambda repressor-like DNA-binding domains"/>
    <property type="match status" value="1"/>
</dbReference>
<evidence type="ECO:0000313" key="3">
    <source>
        <dbReference type="Proteomes" id="UP000298488"/>
    </source>
</evidence>
<protein>
    <submittedName>
        <fullName evidence="2">LacI family transcriptional regulator</fullName>
    </submittedName>
</protein>
<dbReference type="SUPFAM" id="SSF53822">
    <property type="entry name" value="Periplasmic binding protein-like I"/>
    <property type="match status" value="1"/>
</dbReference>
<dbReference type="Gene3D" id="1.10.260.40">
    <property type="entry name" value="lambda repressor-like DNA-binding domains"/>
    <property type="match status" value="1"/>
</dbReference>
<dbReference type="SMART" id="SM00354">
    <property type="entry name" value="HTH_LACI"/>
    <property type="match status" value="1"/>
</dbReference>
<feature type="region of interest" description="Disordered" evidence="1">
    <location>
        <begin position="313"/>
        <end position="354"/>
    </location>
</feature>
<feature type="compositionally biased region" description="Basic and acidic residues" evidence="1">
    <location>
        <begin position="339"/>
        <end position="354"/>
    </location>
</feature>
<dbReference type="PROSITE" id="PS00356">
    <property type="entry name" value="HTH_LACI_1"/>
    <property type="match status" value="1"/>
</dbReference>
<dbReference type="Proteomes" id="UP000298488">
    <property type="component" value="Unassembled WGS sequence"/>
</dbReference>
<dbReference type="InterPro" id="IPR010982">
    <property type="entry name" value="Lambda_DNA-bd_dom_sf"/>
</dbReference>
<dbReference type="PANTHER" id="PTHR30146:SF109">
    <property type="entry name" value="HTH-TYPE TRANSCRIPTIONAL REGULATOR GALS"/>
    <property type="match status" value="1"/>
</dbReference>
<dbReference type="PROSITE" id="PS50932">
    <property type="entry name" value="HTH_LACI_2"/>
    <property type="match status" value="1"/>
</dbReference>
<dbReference type="CDD" id="cd01392">
    <property type="entry name" value="HTH_LacI"/>
    <property type="match status" value="1"/>
</dbReference>
<dbReference type="Pfam" id="PF00356">
    <property type="entry name" value="LacI"/>
    <property type="match status" value="1"/>
</dbReference>
<gene>
    <name evidence="2" type="ORF">E3N84_09030</name>
</gene>
<dbReference type="GO" id="GO:0003700">
    <property type="term" value="F:DNA-binding transcription factor activity"/>
    <property type="evidence" value="ECO:0007669"/>
    <property type="project" value="TreeGrafter"/>
</dbReference>
<evidence type="ECO:0000256" key="1">
    <source>
        <dbReference type="SAM" id="MobiDB-lite"/>
    </source>
</evidence>
<proteinExistence type="predicted"/>
<dbReference type="EMBL" id="SOFI01000003">
    <property type="protein sequence ID" value="TFB80164.1"/>
    <property type="molecule type" value="Genomic_DNA"/>
</dbReference>
<dbReference type="PANTHER" id="PTHR30146">
    <property type="entry name" value="LACI-RELATED TRANSCRIPTIONAL REPRESSOR"/>
    <property type="match status" value="1"/>
</dbReference>
<dbReference type="InterPro" id="IPR046335">
    <property type="entry name" value="LacI/GalR-like_sensor"/>
</dbReference>
<dbReference type="InterPro" id="IPR028082">
    <property type="entry name" value="Peripla_BP_I"/>
</dbReference>
<organism evidence="2 3">
    <name type="scientific">Terrimesophilobacter mesophilus</name>
    <dbReference type="NCBI Taxonomy" id="433647"/>
    <lineage>
        <taxon>Bacteria</taxon>
        <taxon>Bacillati</taxon>
        <taxon>Actinomycetota</taxon>
        <taxon>Actinomycetes</taxon>
        <taxon>Micrococcales</taxon>
        <taxon>Microbacteriaceae</taxon>
        <taxon>Terrimesophilobacter</taxon>
    </lineage>
</organism>
<comment type="caution">
    <text evidence="2">The sequence shown here is derived from an EMBL/GenBank/DDBJ whole genome shotgun (WGS) entry which is preliminary data.</text>
</comment>